<dbReference type="Gene3D" id="3.20.20.70">
    <property type="entry name" value="Aldolase class I"/>
    <property type="match status" value="1"/>
</dbReference>
<dbReference type="InterPro" id="IPR013785">
    <property type="entry name" value="Aldolase_TIM"/>
</dbReference>
<comment type="caution">
    <text evidence="1">The sequence shown here is derived from an EMBL/GenBank/DDBJ whole genome shotgun (WGS) entry which is preliminary data.</text>
</comment>
<accession>A0A9X0U5W1</accession>
<keyword evidence="2" id="KW-1185">Reference proteome</keyword>
<dbReference type="RefSeq" id="WP_183979881.1">
    <property type="nucleotide sequence ID" value="NZ_JACHEB010000010.1"/>
</dbReference>
<dbReference type="InterPro" id="IPR006311">
    <property type="entry name" value="TAT_signal"/>
</dbReference>
<dbReference type="EMBL" id="JACHEB010000010">
    <property type="protein sequence ID" value="MBB5330430.1"/>
    <property type="molecule type" value="Genomic_DNA"/>
</dbReference>
<evidence type="ECO:0000313" key="1">
    <source>
        <dbReference type="EMBL" id="MBB5330430.1"/>
    </source>
</evidence>
<dbReference type="AlphaFoldDB" id="A0A9X0U5W1"/>
<protein>
    <submittedName>
        <fullName evidence="1">Uncharacterized protein</fullName>
    </submittedName>
</protein>
<dbReference type="PROSITE" id="PS51318">
    <property type="entry name" value="TAT"/>
    <property type="match status" value="1"/>
</dbReference>
<gene>
    <name evidence="1" type="ORF">HDF14_004065</name>
</gene>
<evidence type="ECO:0000313" key="2">
    <source>
        <dbReference type="Proteomes" id="UP000535182"/>
    </source>
</evidence>
<name>A0A9X0U5W1_9BACT</name>
<reference evidence="1 2" key="1">
    <citation type="submission" date="2020-08" db="EMBL/GenBank/DDBJ databases">
        <title>Genomic Encyclopedia of Type Strains, Phase IV (KMG-V): Genome sequencing to study the core and pangenomes of soil and plant-associated prokaryotes.</title>
        <authorList>
            <person name="Whitman W."/>
        </authorList>
    </citation>
    <scope>NUCLEOTIDE SEQUENCE [LARGE SCALE GENOMIC DNA]</scope>
    <source>
        <strain evidence="1 2">X5P2</strain>
    </source>
</reference>
<sequence length="790" mass="88853">MSEKKSASGEPFTRRKVLTQAAQGAAMVSISFLNNLLPAEVASAPSNKTSYPAEKIIEFETDKLKVTVDPVTCRWSAELKGSEMQINNVHFLPGDDFVGWKVSSSFRRNESTKFGSFDKVTLHGAKAGHLDFEFELSCSKSGSDILVSLGRSNQTEVPIDLEDMDYFVSSDVRLGGTTDKWISFGTQSRNRDYYDLLPVECLITSKVYAVNHVVRDMDTGNSLLMGHITTSKGASRFEVTQGWRGKGPDRMKVRGYCSYKVTVPKGANFKGEKLLISFNYDALRAMEHQADLISIAHDIRLKERRPINLDDQELVANNYSRYHGWMSGGSAANAKKFFEDNGLGSFYWGMGGPGQQGTFGFYGSGGATQGRPSRVTYPVECFLPIRTPKYGGQRVIDFSNPLTIRLERERALQWACTDPGETGRAEMDFADWWDRWPGQFNPYMSSMETYHAGGMPWREAIDQRSPRKVVRSNMQPVDHSYGIVDICRISEDADHGYEASISPLTQTEFTGLFTESVLGSANRAFYNGRVFWNDGDGFHIYKYNSSDGKLYSYGEAKVTAVFHAIAGSTLFISEAFDVPYPEDRIELMKRISPPTMDVAYPVDLFIRKPAHIWNMPIERAFGQWNVLAVFNFTGKVSRDIFEAKLDAADDLRLAPDKEYIVYEFWTKKLIGSFKGTFTIRPLNPYDCDVYSIVERQPYPTLVSTSRHVRHMAFDVKDSRYDAEKKVLQGISRAVAGDPYQLRIYVPDGFSGKSVKMGNRPEGATMRTDGSLLTVDFTASVSKDVEWNVFF</sequence>
<proteinExistence type="predicted"/>
<organism evidence="1 2">
    <name type="scientific">Tunturiibacter gelidiferens</name>
    <dbReference type="NCBI Taxonomy" id="3069689"/>
    <lineage>
        <taxon>Bacteria</taxon>
        <taxon>Pseudomonadati</taxon>
        <taxon>Acidobacteriota</taxon>
        <taxon>Terriglobia</taxon>
        <taxon>Terriglobales</taxon>
        <taxon>Acidobacteriaceae</taxon>
        <taxon>Tunturiibacter</taxon>
    </lineage>
</organism>
<dbReference type="Proteomes" id="UP000535182">
    <property type="component" value="Unassembled WGS sequence"/>
</dbReference>